<evidence type="ECO:0000256" key="1">
    <source>
        <dbReference type="SAM" id="MobiDB-lite"/>
    </source>
</evidence>
<dbReference type="EMBL" id="JACHIN010000038">
    <property type="protein sequence ID" value="MBB5085300.1"/>
    <property type="molecule type" value="Genomic_DNA"/>
</dbReference>
<dbReference type="Proteomes" id="UP000568380">
    <property type="component" value="Unassembled WGS sequence"/>
</dbReference>
<keyword evidence="4" id="KW-1185">Reference proteome</keyword>
<gene>
    <name evidence="2" type="ORF">HNR40_010603</name>
    <name evidence="3" type="ORF">HNR40_010814</name>
</gene>
<feature type="compositionally biased region" description="Polar residues" evidence="1">
    <location>
        <begin position="11"/>
        <end position="30"/>
    </location>
</feature>
<dbReference type="EMBL" id="JACHIN010000030">
    <property type="protein sequence ID" value="MBB5085090.1"/>
    <property type="molecule type" value="Genomic_DNA"/>
</dbReference>
<proteinExistence type="predicted"/>
<evidence type="ECO:0000313" key="4">
    <source>
        <dbReference type="Proteomes" id="UP000568380"/>
    </source>
</evidence>
<sequence length="30" mass="3240">TGTDHLFHTHPSPQQAMNAAHLTSTSTYST</sequence>
<comment type="caution">
    <text evidence="2">The sequence shown here is derived from an EMBL/GenBank/DDBJ whole genome shotgun (WGS) entry which is preliminary data.</text>
</comment>
<protein>
    <submittedName>
        <fullName evidence="2">Uncharacterized protein</fullName>
    </submittedName>
</protein>
<dbReference type="AlphaFoldDB" id="A0A7W8ELA2"/>
<evidence type="ECO:0000313" key="3">
    <source>
        <dbReference type="EMBL" id="MBB5085300.1"/>
    </source>
</evidence>
<accession>A0A7W8ELA2</accession>
<name>A0A7W8ELA2_9ACTN</name>
<reference evidence="2 4" key="1">
    <citation type="submission" date="2020-08" db="EMBL/GenBank/DDBJ databases">
        <title>Genomic Encyclopedia of Type Strains, Phase IV (KMG-IV): sequencing the most valuable type-strain genomes for metagenomic binning, comparative biology and taxonomic classification.</title>
        <authorList>
            <person name="Goeker M."/>
        </authorList>
    </citation>
    <scope>NUCLEOTIDE SEQUENCE [LARGE SCALE GENOMIC DNA]</scope>
    <source>
        <strain evidence="2 4">DSM 45385</strain>
    </source>
</reference>
<feature type="non-terminal residue" evidence="2">
    <location>
        <position position="1"/>
    </location>
</feature>
<organism evidence="2 4">
    <name type="scientific">Nonomuraea endophytica</name>
    <dbReference type="NCBI Taxonomy" id="714136"/>
    <lineage>
        <taxon>Bacteria</taxon>
        <taxon>Bacillati</taxon>
        <taxon>Actinomycetota</taxon>
        <taxon>Actinomycetes</taxon>
        <taxon>Streptosporangiales</taxon>
        <taxon>Streptosporangiaceae</taxon>
        <taxon>Nonomuraea</taxon>
    </lineage>
</organism>
<evidence type="ECO:0000313" key="2">
    <source>
        <dbReference type="EMBL" id="MBB5085090.1"/>
    </source>
</evidence>
<feature type="region of interest" description="Disordered" evidence="1">
    <location>
        <begin position="1"/>
        <end position="30"/>
    </location>
</feature>